<keyword evidence="11 15" id="KW-1133">Transmembrane helix</keyword>
<feature type="transmembrane region" description="Helical" evidence="15">
    <location>
        <begin position="175"/>
        <end position="195"/>
    </location>
</feature>
<keyword evidence="4 14" id="KW-0997">Cell inner membrane</keyword>
<dbReference type="Pfam" id="PF13675">
    <property type="entry name" value="PilJ"/>
    <property type="match status" value="1"/>
</dbReference>
<evidence type="ECO:0000256" key="15">
    <source>
        <dbReference type="SAM" id="Phobius"/>
    </source>
</evidence>
<dbReference type="GO" id="GO:0000155">
    <property type="term" value="F:phosphorelay sensor kinase activity"/>
    <property type="evidence" value="ECO:0007669"/>
    <property type="project" value="UniProtKB-UniRule"/>
</dbReference>
<dbReference type="CDD" id="cd06225">
    <property type="entry name" value="HAMP"/>
    <property type="match status" value="1"/>
</dbReference>
<dbReference type="Pfam" id="PF00672">
    <property type="entry name" value="HAMP"/>
    <property type="match status" value="1"/>
</dbReference>
<evidence type="ECO:0000256" key="5">
    <source>
        <dbReference type="ARBA" id="ARBA00022553"/>
    </source>
</evidence>
<dbReference type="CDD" id="cd16917">
    <property type="entry name" value="HATPase_UhpB-NarQ-NarX-like"/>
    <property type="match status" value="1"/>
</dbReference>
<evidence type="ECO:0000256" key="13">
    <source>
        <dbReference type="ARBA" id="ARBA00023136"/>
    </source>
</evidence>
<evidence type="ECO:0000256" key="4">
    <source>
        <dbReference type="ARBA" id="ARBA00022519"/>
    </source>
</evidence>
<dbReference type="AlphaFoldDB" id="A0AB39HH60"/>
<dbReference type="RefSeq" id="WP_306101268.1">
    <property type="nucleotide sequence ID" value="NZ_CP162601.1"/>
</dbReference>
<evidence type="ECO:0000256" key="2">
    <source>
        <dbReference type="ARBA" id="ARBA00004429"/>
    </source>
</evidence>
<feature type="domain" description="HAMP" evidence="16">
    <location>
        <begin position="193"/>
        <end position="245"/>
    </location>
</feature>
<dbReference type="InterPro" id="IPR016380">
    <property type="entry name" value="Sig_transdc_His_kin_NarX/NarQ"/>
</dbReference>
<keyword evidence="13 14" id="KW-0472">Membrane</keyword>
<evidence type="ECO:0000256" key="8">
    <source>
        <dbReference type="ARBA" id="ARBA00022741"/>
    </source>
</evidence>
<evidence type="ECO:0000256" key="9">
    <source>
        <dbReference type="ARBA" id="ARBA00022777"/>
    </source>
</evidence>
<dbReference type="Gene3D" id="1.20.5.1930">
    <property type="match status" value="1"/>
</dbReference>
<gene>
    <name evidence="17" type="ORF">AB0763_05385</name>
</gene>
<dbReference type="InterPro" id="IPR036890">
    <property type="entry name" value="HATPase_C_sf"/>
</dbReference>
<dbReference type="InterPro" id="IPR003594">
    <property type="entry name" value="HATPase_dom"/>
</dbReference>
<keyword evidence="10 14" id="KW-0067">ATP-binding</keyword>
<dbReference type="InterPro" id="IPR011712">
    <property type="entry name" value="Sig_transdc_His_kin_sub3_dim/P"/>
</dbReference>
<evidence type="ECO:0000256" key="6">
    <source>
        <dbReference type="ARBA" id="ARBA00022679"/>
    </source>
</evidence>
<dbReference type="GO" id="GO:0005524">
    <property type="term" value="F:ATP binding"/>
    <property type="evidence" value="ECO:0007669"/>
    <property type="project" value="UniProtKB-UniRule"/>
</dbReference>
<evidence type="ECO:0000256" key="14">
    <source>
        <dbReference type="PIRNR" id="PIRNR003167"/>
    </source>
</evidence>
<proteinExistence type="predicted"/>
<dbReference type="SUPFAM" id="SSF158472">
    <property type="entry name" value="HAMP domain-like"/>
    <property type="match status" value="1"/>
</dbReference>
<dbReference type="Gene3D" id="6.10.340.10">
    <property type="match status" value="1"/>
</dbReference>
<dbReference type="SUPFAM" id="SSF55874">
    <property type="entry name" value="ATPase domain of HSP90 chaperone/DNA topoisomerase II/histidine kinase"/>
    <property type="match status" value="1"/>
</dbReference>
<evidence type="ECO:0000256" key="3">
    <source>
        <dbReference type="ARBA" id="ARBA00022475"/>
    </source>
</evidence>
<dbReference type="InterPro" id="IPR050482">
    <property type="entry name" value="Sensor_HK_TwoCompSys"/>
</dbReference>
<sequence length="596" mass="68580">MLNTLWNTLTKSIVMRITALLISVFLMAFISIFSSIYMSQVSEYDGKAINLSGSLRMMSYRITTQVVAVQQHDSIQNRSKVKALIDNFEQKFQDPVLKRDFQRFGDHSLAGDYDKVHQDWYQSIKPTLTHAGQGFDLNLFLPILESFVNDVDTLVYGYQSVLEHKLAQLKWIQSATLSATFVLIVLSILTIHRYIARPLKNLTTVAEASSRGDWSMRSDLNSQDELGLLANTLNKANQSIQTIHDDQEKTIQIKTEALRQNNEILTFLYQIAQQVSDSHQNQLNYQKILDELRSVSQTDFLELNLTSEDSEEAYLSVMSPRDVSSPKAHEKRFSISRDEHHYGHIVVHYRQALDTWQNNLIFAICDQFAMAFHLSNNLNQQRRIALLRERSIIARELHDSLAQSLSYLKIQVTRIEKVMTTLPLTPELTDPVSELKEGLISAYQQLRQLLTTFRLQIDEHGLEQALKNTIKMVSERHDFDIDYDYRCRHIPLEPYEEIHLLQIAKEALQNAISHSGGDHIVIQLKQVEQQDLQLLIQDNGLGITNSEQKLNHYGTEIMQERCRSLNGKLVRQNRHSGGTEVILTFKPAYLKEKLDA</sequence>
<keyword evidence="9 14" id="KW-0418">Kinase</keyword>
<dbReference type="GO" id="GO:0046983">
    <property type="term" value="F:protein dimerization activity"/>
    <property type="evidence" value="ECO:0007669"/>
    <property type="project" value="UniProtKB-UniRule"/>
</dbReference>
<dbReference type="EC" id="2.7.13.3" evidence="14"/>
<dbReference type="InterPro" id="IPR042295">
    <property type="entry name" value="NarX-like_N_sf"/>
</dbReference>
<name>A0AB39HH60_9VIBR</name>
<dbReference type="KEGG" id="vih:AB0763_05385"/>
<reference evidence="17" key="1">
    <citation type="submission" date="2024-07" db="EMBL/GenBank/DDBJ databases">
        <title>Genome Analysis of a Potential Novel Vibrio Species Secreting pH- and Thermo-stable Alginate Lyase and its Application in Producing Alginate Oligosaccharides.</title>
        <authorList>
            <person name="Huang H."/>
            <person name="Bao K."/>
        </authorList>
    </citation>
    <scope>NUCLEOTIDE SEQUENCE</scope>
    <source>
        <strain evidence="17">HB236076</strain>
    </source>
</reference>
<dbReference type="PIRSF" id="PIRSF003167">
    <property type="entry name" value="STHK_NarX/NarQ"/>
    <property type="match status" value="1"/>
</dbReference>
<keyword evidence="12 14" id="KW-0902">Two-component regulatory system</keyword>
<dbReference type="Gene3D" id="3.30.565.10">
    <property type="entry name" value="Histidine kinase-like ATPase, C-terminal domain"/>
    <property type="match status" value="1"/>
</dbReference>
<dbReference type="Pfam" id="PF02518">
    <property type="entry name" value="HATPase_c"/>
    <property type="match status" value="1"/>
</dbReference>
<dbReference type="CDD" id="cd19408">
    <property type="entry name" value="NarX_NarQ_sensor"/>
    <property type="match status" value="1"/>
</dbReference>
<comment type="catalytic activity">
    <reaction evidence="1 14">
        <text>ATP + protein L-histidine = ADP + protein N-phospho-L-histidine.</text>
        <dbReference type="EC" id="2.7.13.3"/>
    </reaction>
</comment>
<dbReference type="InterPro" id="IPR029095">
    <property type="entry name" value="NarX-like_N"/>
</dbReference>
<dbReference type="PANTHER" id="PTHR24421">
    <property type="entry name" value="NITRATE/NITRITE SENSOR PROTEIN NARX-RELATED"/>
    <property type="match status" value="1"/>
</dbReference>
<keyword evidence="3 14" id="KW-1003">Cell membrane</keyword>
<dbReference type="PROSITE" id="PS50885">
    <property type="entry name" value="HAMP"/>
    <property type="match status" value="1"/>
</dbReference>
<keyword evidence="6 14" id="KW-0808">Transferase</keyword>
<dbReference type="Pfam" id="PF07730">
    <property type="entry name" value="HisKA_3"/>
    <property type="match status" value="1"/>
</dbReference>
<protein>
    <recommendedName>
        <fullName evidence="14">Sensor protein</fullName>
        <ecNumber evidence="14">2.7.13.3</ecNumber>
    </recommendedName>
</protein>
<evidence type="ECO:0000256" key="10">
    <source>
        <dbReference type="ARBA" id="ARBA00022840"/>
    </source>
</evidence>
<evidence type="ECO:0000313" key="17">
    <source>
        <dbReference type="EMBL" id="XDK26072.1"/>
    </source>
</evidence>
<accession>A0AB39HH60</accession>
<keyword evidence="5" id="KW-0597">Phosphoprotein</keyword>
<dbReference type="GO" id="GO:0005886">
    <property type="term" value="C:plasma membrane"/>
    <property type="evidence" value="ECO:0007669"/>
    <property type="project" value="UniProtKB-SubCell"/>
</dbReference>
<organism evidence="17">
    <name type="scientific">Vibrio sp. HB236076</name>
    <dbReference type="NCBI Taxonomy" id="3232307"/>
    <lineage>
        <taxon>Bacteria</taxon>
        <taxon>Pseudomonadati</taxon>
        <taxon>Pseudomonadota</taxon>
        <taxon>Gammaproteobacteria</taxon>
        <taxon>Vibrionales</taxon>
        <taxon>Vibrionaceae</taxon>
        <taxon>Vibrio</taxon>
    </lineage>
</organism>
<dbReference type="InterPro" id="IPR003660">
    <property type="entry name" value="HAMP_dom"/>
</dbReference>
<evidence type="ECO:0000256" key="11">
    <source>
        <dbReference type="ARBA" id="ARBA00022989"/>
    </source>
</evidence>
<dbReference type="SMART" id="SM00304">
    <property type="entry name" value="HAMP"/>
    <property type="match status" value="1"/>
</dbReference>
<evidence type="ECO:0000259" key="16">
    <source>
        <dbReference type="PROSITE" id="PS50885"/>
    </source>
</evidence>
<evidence type="ECO:0000256" key="12">
    <source>
        <dbReference type="ARBA" id="ARBA00023012"/>
    </source>
</evidence>
<evidence type="ECO:0000256" key="7">
    <source>
        <dbReference type="ARBA" id="ARBA00022692"/>
    </source>
</evidence>
<dbReference type="EMBL" id="CP162601">
    <property type="protein sequence ID" value="XDK26072.1"/>
    <property type="molecule type" value="Genomic_DNA"/>
</dbReference>
<evidence type="ECO:0000256" key="1">
    <source>
        <dbReference type="ARBA" id="ARBA00000085"/>
    </source>
</evidence>
<dbReference type="SMART" id="SM00387">
    <property type="entry name" value="HATPase_c"/>
    <property type="match status" value="1"/>
</dbReference>
<dbReference type="Gene3D" id="1.20.120.960">
    <property type="entry name" value="Histidine kinase NarX, sensor domain"/>
    <property type="match status" value="1"/>
</dbReference>
<keyword evidence="7 15" id="KW-0812">Transmembrane</keyword>
<keyword evidence="8 14" id="KW-0547">Nucleotide-binding</keyword>
<feature type="transmembrane region" description="Helical" evidence="15">
    <location>
        <begin position="13"/>
        <end position="37"/>
    </location>
</feature>
<dbReference type="PANTHER" id="PTHR24421:SF10">
    <property type="entry name" value="NITRATE_NITRITE SENSOR PROTEIN NARQ"/>
    <property type="match status" value="1"/>
</dbReference>
<comment type="subcellular location">
    <subcellularLocation>
        <location evidence="2">Cell inner membrane</location>
        <topology evidence="2">Multi-pass membrane protein</topology>
    </subcellularLocation>
</comment>